<comment type="caution">
    <text evidence="1">The sequence shown here is derived from an EMBL/GenBank/DDBJ whole genome shotgun (WGS) entry which is preliminary data.</text>
</comment>
<name>A0A261RTZ7_9BORD</name>
<proteinExistence type="predicted"/>
<reference evidence="1 2" key="1">
    <citation type="submission" date="2017-05" db="EMBL/GenBank/DDBJ databases">
        <title>Complete and WGS of Bordetella genogroups.</title>
        <authorList>
            <person name="Spilker T."/>
            <person name="LiPuma J."/>
        </authorList>
    </citation>
    <scope>NUCLEOTIDE SEQUENCE [LARGE SCALE GENOMIC DNA]</scope>
    <source>
        <strain evidence="1 2">AU17610</strain>
    </source>
</reference>
<gene>
    <name evidence="1" type="ORF">CEG14_24775</name>
</gene>
<accession>A0A261RTZ7</accession>
<dbReference type="Proteomes" id="UP000217005">
    <property type="component" value="Unassembled WGS sequence"/>
</dbReference>
<sequence>MRILFFLIVLANVWAYGLGQGWLGVRPDDEGRDYRRAAQELNADRVAVLPLTAASQGRAP</sequence>
<dbReference type="RefSeq" id="WP_094829085.1">
    <property type="nucleotide sequence ID" value="NZ_NEVL01000007.1"/>
</dbReference>
<dbReference type="AlphaFoldDB" id="A0A261RTZ7"/>
<organism evidence="1 2">
    <name type="scientific">Bordetella genomosp. 1</name>
    <dbReference type="NCBI Taxonomy" id="1395607"/>
    <lineage>
        <taxon>Bacteria</taxon>
        <taxon>Pseudomonadati</taxon>
        <taxon>Pseudomonadota</taxon>
        <taxon>Betaproteobacteria</taxon>
        <taxon>Burkholderiales</taxon>
        <taxon>Alcaligenaceae</taxon>
        <taxon>Bordetella</taxon>
    </lineage>
</organism>
<evidence type="ECO:0000313" key="1">
    <source>
        <dbReference type="EMBL" id="OZI28132.1"/>
    </source>
</evidence>
<dbReference type="EMBL" id="NEVL01000007">
    <property type="protein sequence ID" value="OZI28132.1"/>
    <property type="molecule type" value="Genomic_DNA"/>
</dbReference>
<dbReference type="OrthoDB" id="8638109at2"/>
<protein>
    <submittedName>
        <fullName evidence="1">Uncharacterized protein</fullName>
    </submittedName>
</protein>
<evidence type="ECO:0000313" key="2">
    <source>
        <dbReference type="Proteomes" id="UP000217005"/>
    </source>
</evidence>